<keyword evidence="2" id="KW-1185">Reference proteome</keyword>
<sequence length="96" mass="10736">MIQIWIPVLAQSSMPILILDPEASQAGMHPEAQMEYVTGREQTGGPPRAENPAFTVLRCCSIPRGAWSKLVCTHTELCCRCRISFYVVSSFTFWST</sequence>
<organism evidence="1 2">
    <name type="scientific">Mauremys mutica</name>
    <name type="common">yellowpond turtle</name>
    <dbReference type="NCBI Taxonomy" id="74926"/>
    <lineage>
        <taxon>Eukaryota</taxon>
        <taxon>Metazoa</taxon>
        <taxon>Chordata</taxon>
        <taxon>Craniata</taxon>
        <taxon>Vertebrata</taxon>
        <taxon>Euteleostomi</taxon>
        <taxon>Archelosauria</taxon>
        <taxon>Testudinata</taxon>
        <taxon>Testudines</taxon>
        <taxon>Cryptodira</taxon>
        <taxon>Durocryptodira</taxon>
        <taxon>Testudinoidea</taxon>
        <taxon>Geoemydidae</taxon>
        <taxon>Geoemydinae</taxon>
        <taxon>Mauremys</taxon>
    </lineage>
</organism>
<name>A0A9D3WUT1_9SAUR</name>
<dbReference type="Proteomes" id="UP000827986">
    <property type="component" value="Unassembled WGS sequence"/>
</dbReference>
<proteinExistence type="predicted"/>
<dbReference type="EMBL" id="JAHDVG010000486">
    <property type="protein sequence ID" value="KAH1167753.1"/>
    <property type="molecule type" value="Genomic_DNA"/>
</dbReference>
<accession>A0A9D3WUT1</accession>
<reference evidence="1" key="1">
    <citation type="submission" date="2021-09" db="EMBL/GenBank/DDBJ databases">
        <title>The genome of Mauremys mutica provides insights into the evolution of semi-aquatic lifestyle.</title>
        <authorList>
            <person name="Gong S."/>
            <person name="Gao Y."/>
        </authorList>
    </citation>
    <scope>NUCLEOTIDE SEQUENCE</scope>
    <source>
        <strain evidence="1">MM-2020</strain>
        <tissue evidence="1">Muscle</tissue>
    </source>
</reference>
<comment type="caution">
    <text evidence="1">The sequence shown here is derived from an EMBL/GenBank/DDBJ whole genome shotgun (WGS) entry which is preliminary data.</text>
</comment>
<gene>
    <name evidence="1" type="ORF">KIL84_003236</name>
</gene>
<protein>
    <submittedName>
        <fullName evidence="1">Uncharacterized protein</fullName>
    </submittedName>
</protein>
<dbReference type="AlphaFoldDB" id="A0A9D3WUT1"/>
<evidence type="ECO:0000313" key="1">
    <source>
        <dbReference type="EMBL" id="KAH1167753.1"/>
    </source>
</evidence>
<evidence type="ECO:0000313" key="2">
    <source>
        <dbReference type="Proteomes" id="UP000827986"/>
    </source>
</evidence>